<evidence type="ECO:0008006" key="3">
    <source>
        <dbReference type="Google" id="ProtNLM"/>
    </source>
</evidence>
<dbReference type="EMBL" id="SWLB01000023">
    <property type="protein sequence ID" value="KAF3323618.1"/>
    <property type="molecule type" value="Genomic_DNA"/>
</dbReference>
<name>A0A833QQ28_9POAL</name>
<dbReference type="Proteomes" id="UP000623129">
    <property type="component" value="Unassembled WGS sequence"/>
</dbReference>
<gene>
    <name evidence="1" type="ORF">FCM35_KLT12349</name>
</gene>
<organism evidence="1 2">
    <name type="scientific">Carex littledalei</name>
    <dbReference type="NCBI Taxonomy" id="544730"/>
    <lineage>
        <taxon>Eukaryota</taxon>
        <taxon>Viridiplantae</taxon>
        <taxon>Streptophyta</taxon>
        <taxon>Embryophyta</taxon>
        <taxon>Tracheophyta</taxon>
        <taxon>Spermatophyta</taxon>
        <taxon>Magnoliopsida</taxon>
        <taxon>Liliopsida</taxon>
        <taxon>Poales</taxon>
        <taxon>Cyperaceae</taxon>
        <taxon>Cyperoideae</taxon>
        <taxon>Cariceae</taxon>
        <taxon>Carex</taxon>
        <taxon>Carex subgen. Euthyceras</taxon>
    </lineage>
</organism>
<evidence type="ECO:0000313" key="1">
    <source>
        <dbReference type="EMBL" id="KAF3323618.1"/>
    </source>
</evidence>
<keyword evidence="2" id="KW-1185">Reference proteome</keyword>
<dbReference type="Gene3D" id="3.30.420.10">
    <property type="entry name" value="Ribonuclease H-like superfamily/Ribonuclease H"/>
    <property type="match status" value="1"/>
</dbReference>
<dbReference type="GO" id="GO:0003676">
    <property type="term" value="F:nucleic acid binding"/>
    <property type="evidence" value="ECO:0007669"/>
    <property type="project" value="InterPro"/>
</dbReference>
<comment type="caution">
    <text evidence="1">The sequence shown here is derived from an EMBL/GenBank/DDBJ whole genome shotgun (WGS) entry which is preliminary data.</text>
</comment>
<protein>
    <recommendedName>
        <fullName evidence="3">RNase H type-1 domain-containing protein</fullName>
    </recommendedName>
</protein>
<sequence>MFNPGPDNSELVSDEPCSTGLGGVVCYVDGSWSQDGLAGVGLCLVQDRKVIAWVSKKVVSDTPSQSEAVAILEGYKLLSLKAGQMDTVFSDSKGLVHALAS</sequence>
<reference evidence="1" key="1">
    <citation type="submission" date="2020-01" db="EMBL/GenBank/DDBJ databases">
        <title>Genome sequence of Kobresia littledalei, the first chromosome-level genome in the family Cyperaceae.</title>
        <authorList>
            <person name="Qu G."/>
        </authorList>
    </citation>
    <scope>NUCLEOTIDE SEQUENCE</scope>
    <source>
        <strain evidence="1">C.B.Clarke</strain>
        <tissue evidence="1">Leaf</tissue>
    </source>
</reference>
<evidence type="ECO:0000313" key="2">
    <source>
        <dbReference type="Proteomes" id="UP000623129"/>
    </source>
</evidence>
<dbReference type="InterPro" id="IPR036397">
    <property type="entry name" value="RNaseH_sf"/>
</dbReference>
<dbReference type="InterPro" id="IPR012337">
    <property type="entry name" value="RNaseH-like_sf"/>
</dbReference>
<accession>A0A833QQ28</accession>
<proteinExistence type="predicted"/>
<dbReference type="SUPFAM" id="SSF53098">
    <property type="entry name" value="Ribonuclease H-like"/>
    <property type="match status" value="1"/>
</dbReference>
<dbReference type="AlphaFoldDB" id="A0A833QQ28"/>